<protein>
    <submittedName>
        <fullName evidence="1">Uncharacterized protein</fullName>
    </submittedName>
</protein>
<evidence type="ECO:0000313" key="2">
    <source>
        <dbReference type="Proteomes" id="UP000585665"/>
    </source>
</evidence>
<dbReference type="EMBL" id="JABXXR010000202">
    <property type="protein sequence ID" value="NVN41867.1"/>
    <property type="molecule type" value="Genomic_DNA"/>
</dbReference>
<accession>A0A850PBG9</accession>
<evidence type="ECO:0000313" key="1">
    <source>
        <dbReference type="EMBL" id="NVN41867.1"/>
    </source>
</evidence>
<dbReference type="AlphaFoldDB" id="A0A850PBG9"/>
<organism evidence="1 2">
    <name type="scientific">Ameyamaea chiangmaiensis</name>
    <dbReference type="NCBI Taxonomy" id="442969"/>
    <lineage>
        <taxon>Bacteria</taxon>
        <taxon>Pseudomonadati</taxon>
        <taxon>Pseudomonadota</taxon>
        <taxon>Alphaproteobacteria</taxon>
        <taxon>Acetobacterales</taxon>
        <taxon>Acetobacteraceae</taxon>
        <taxon>Ameyamaea</taxon>
    </lineage>
</organism>
<keyword evidence="2" id="KW-1185">Reference proteome</keyword>
<dbReference type="Proteomes" id="UP000585665">
    <property type="component" value="Unassembled WGS sequence"/>
</dbReference>
<reference evidence="1 2" key="1">
    <citation type="submission" date="2020-06" db="EMBL/GenBank/DDBJ databases">
        <title>Description of novel acetic acid bacteria.</title>
        <authorList>
            <person name="Sombolestani A."/>
        </authorList>
    </citation>
    <scope>NUCLEOTIDE SEQUENCE [LARGE SCALE GENOMIC DNA]</scope>
    <source>
        <strain evidence="1 2">LMG 27010</strain>
    </source>
</reference>
<name>A0A850PBG9_9PROT</name>
<sequence>MYETFRNTADTNMRRQIEPHNVISHSQSLVQGAYVISVNDPCWPRQPVCKLGTPKGAITRFPSRIPVKLIDRYDRHTKSRAHASRKRAFA</sequence>
<gene>
    <name evidence="1" type="ORF">HUK82_15060</name>
</gene>
<proteinExistence type="predicted"/>
<dbReference type="RefSeq" id="WP_176614728.1">
    <property type="nucleotide sequence ID" value="NZ_JABXXR010000202.1"/>
</dbReference>
<comment type="caution">
    <text evidence="1">The sequence shown here is derived from an EMBL/GenBank/DDBJ whole genome shotgun (WGS) entry which is preliminary data.</text>
</comment>